<feature type="region of interest" description="Disordered" evidence="7">
    <location>
        <begin position="114"/>
        <end position="196"/>
    </location>
</feature>
<gene>
    <name evidence="9" type="ORF">ABMA28_003639</name>
</gene>
<reference evidence="9 10" key="1">
    <citation type="submission" date="2024-06" db="EMBL/GenBank/DDBJ databases">
        <title>A chromosome-level genome assembly of beet webworm, Loxostege sticticalis.</title>
        <authorList>
            <person name="Zhang Y."/>
        </authorList>
    </citation>
    <scope>NUCLEOTIDE SEQUENCE [LARGE SCALE GENOMIC DNA]</scope>
    <source>
        <strain evidence="9">AQ028</strain>
        <tissue evidence="9">Male pupae</tissue>
    </source>
</reference>
<keyword evidence="6" id="KW-0175">Coiled coil</keyword>
<evidence type="ECO:0000256" key="5">
    <source>
        <dbReference type="ARBA" id="ARBA00025466"/>
    </source>
</evidence>
<protein>
    <recommendedName>
        <fullName evidence="2">Regulatory protein zeste</fullName>
    </recommendedName>
</protein>
<keyword evidence="4" id="KW-0804">Transcription</keyword>
<dbReference type="InterPro" id="IPR028002">
    <property type="entry name" value="Myb_DNA-bind_5"/>
</dbReference>
<name>A0ABD0SWQ7_LOXSC</name>
<feature type="compositionally biased region" description="Pro residues" evidence="7">
    <location>
        <begin position="130"/>
        <end position="179"/>
    </location>
</feature>
<feature type="compositionally biased region" description="Basic residues" evidence="7">
    <location>
        <begin position="181"/>
        <end position="190"/>
    </location>
</feature>
<accession>A0ABD0SWQ7</accession>
<evidence type="ECO:0000313" key="10">
    <source>
        <dbReference type="Proteomes" id="UP001549921"/>
    </source>
</evidence>
<dbReference type="Pfam" id="PF13873">
    <property type="entry name" value="Myb_DNA-bind_5"/>
    <property type="match status" value="1"/>
</dbReference>
<feature type="domain" description="Myb/SANT-like DNA-binding" evidence="8">
    <location>
        <begin position="4"/>
        <end position="74"/>
    </location>
</feature>
<dbReference type="EMBL" id="JBEDNZ010000014">
    <property type="protein sequence ID" value="KAL0830182.1"/>
    <property type="molecule type" value="Genomic_DNA"/>
</dbReference>
<evidence type="ECO:0000256" key="2">
    <source>
        <dbReference type="ARBA" id="ARBA00016807"/>
    </source>
</evidence>
<comment type="subunit">
    <text evidence="1">Self-associates forming complexes of several hundred monomers.</text>
</comment>
<comment type="function">
    <text evidence="5">Involved in transvection phenomena (= synapsis-dependent gene expression), where the synaptic pairing of chromosomes carrying genes with which zeste interacts influences the expression of these genes. Zeste binds to DNA and stimulates transcription from a nearby promoter.</text>
</comment>
<proteinExistence type="predicted"/>
<organism evidence="9 10">
    <name type="scientific">Loxostege sticticalis</name>
    <name type="common">Beet webworm moth</name>
    <dbReference type="NCBI Taxonomy" id="481309"/>
    <lineage>
        <taxon>Eukaryota</taxon>
        <taxon>Metazoa</taxon>
        <taxon>Ecdysozoa</taxon>
        <taxon>Arthropoda</taxon>
        <taxon>Hexapoda</taxon>
        <taxon>Insecta</taxon>
        <taxon>Pterygota</taxon>
        <taxon>Neoptera</taxon>
        <taxon>Endopterygota</taxon>
        <taxon>Lepidoptera</taxon>
        <taxon>Glossata</taxon>
        <taxon>Ditrysia</taxon>
        <taxon>Pyraloidea</taxon>
        <taxon>Crambidae</taxon>
        <taxon>Pyraustinae</taxon>
        <taxon>Loxostege</taxon>
    </lineage>
</organism>
<dbReference type="PRINTS" id="PR01217">
    <property type="entry name" value="PRICHEXTENSN"/>
</dbReference>
<feature type="coiled-coil region" evidence="6">
    <location>
        <begin position="204"/>
        <end position="231"/>
    </location>
</feature>
<dbReference type="Proteomes" id="UP001549921">
    <property type="component" value="Unassembled WGS sequence"/>
</dbReference>
<dbReference type="PANTHER" id="PTHR23098">
    <property type="entry name" value="AGAP001331-PA-RELATED"/>
    <property type="match status" value="1"/>
</dbReference>
<dbReference type="AlphaFoldDB" id="A0ABD0SWQ7"/>
<evidence type="ECO:0000256" key="6">
    <source>
        <dbReference type="SAM" id="Coils"/>
    </source>
</evidence>
<evidence type="ECO:0000256" key="4">
    <source>
        <dbReference type="ARBA" id="ARBA00023163"/>
    </source>
</evidence>
<dbReference type="PANTHER" id="PTHR23098:SF16">
    <property type="entry name" value="REGULATORY PROTEIN ZESTE"/>
    <property type="match status" value="1"/>
</dbReference>
<evidence type="ECO:0000259" key="8">
    <source>
        <dbReference type="Pfam" id="PF13873"/>
    </source>
</evidence>
<evidence type="ECO:0000313" key="9">
    <source>
        <dbReference type="EMBL" id="KAL0830182.1"/>
    </source>
</evidence>
<evidence type="ECO:0000256" key="3">
    <source>
        <dbReference type="ARBA" id="ARBA00023015"/>
    </source>
</evidence>
<evidence type="ECO:0000256" key="1">
    <source>
        <dbReference type="ARBA" id="ARBA00011764"/>
    </source>
</evidence>
<keyword evidence="3" id="KW-0805">Transcription regulation</keyword>
<evidence type="ECO:0000256" key="7">
    <source>
        <dbReference type="SAM" id="MobiDB-lite"/>
    </source>
</evidence>
<comment type="caution">
    <text evidence="9">The sequence shown here is derived from an EMBL/GenBank/DDBJ whole genome shotgun (WGS) entry which is preliminary data.</text>
</comment>
<sequence length="237" mass="26222">MTATIEQVEMLLQFMQEHTGLAKGHINSPDGRAESKRLWAELTDQLNSLGGGIKTTKQWQKVWADRKYLSKKAAAACRRAQTGTGGGPSTQPPLSEIEQKVVAIMGEGFGLPQTSATIPPFLNNCHQHLRPPPPPPPPPPLPPPSPAPPLPPPPPRAPPSPPPPSPLPPPPPPLPPILRLPPRRPRLRFRRQPEDVRSQLVRLEERKIDELAGLRQEVKELTSTVRECLEHFKKQKE</sequence>